<reference evidence="2" key="1">
    <citation type="submission" date="2020-03" db="EMBL/GenBank/DDBJ databases">
        <title>The deep terrestrial virosphere.</title>
        <authorList>
            <person name="Holmfeldt K."/>
            <person name="Nilsson E."/>
            <person name="Simone D."/>
            <person name="Lopez-Fernandez M."/>
            <person name="Wu X."/>
            <person name="de Brujin I."/>
            <person name="Lundin D."/>
            <person name="Andersson A."/>
            <person name="Bertilsson S."/>
            <person name="Dopson M."/>
        </authorList>
    </citation>
    <scope>NUCLEOTIDE SEQUENCE</scope>
    <source>
        <strain evidence="2">MM171A00102</strain>
        <strain evidence="3">MM171B00096</strain>
    </source>
</reference>
<evidence type="ECO:0000256" key="1">
    <source>
        <dbReference type="SAM" id="MobiDB-lite"/>
    </source>
</evidence>
<feature type="region of interest" description="Disordered" evidence="1">
    <location>
        <begin position="91"/>
        <end position="112"/>
    </location>
</feature>
<name>A0A6M3M997_9ZZZZ</name>
<evidence type="ECO:0000313" key="2">
    <source>
        <dbReference type="EMBL" id="QJB01459.1"/>
    </source>
</evidence>
<feature type="compositionally biased region" description="Low complexity" evidence="1">
    <location>
        <begin position="402"/>
        <end position="446"/>
    </location>
</feature>
<sequence>MNNMIPFQQANVPAFLANTGMTPEQVKAMNAAAAVGTGGAGLNKISLKQSRFRMVIGGQEQVIPSMDLDLVIVRVNDGISKTWYEKEWNPNEEAGMPECSSDDGISPRLDSPKRQSDLCQTCPRNQWGSKINRLTGEKGKECQDTKRMAIMPPGQDGRYTNADQDLFQLAVPPASLKDFGGFVRNLAGMPTPAAYNMVVATVSFDTTVTYPKILFKPKRWLEADEWNVVGPRYNEDETQRIAGIASAQTMRPSTPQLAGPAQNQQVQQQMQQQPQQQMQQQQVQQPAQEQQQAAAGWGNPQQVNQQPQQQAAAGWGNPQQVQQPQQQAQQPQQQAAAGWGNPQQVNQQLQPQEQAPQQQQQPQQQPQQQAPVQRERGKPSPGKARRTKAEIAEDEAADARDAAAAGGQTQQQPQQSQQQVDPNAAAGWGNPQPVQQQQPQQVQQQPNTDIAAGWGNQQQVQQPQETGAPNQPNVMQGNPAAAFQGWDD</sequence>
<feature type="compositionally biased region" description="Low complexity" evidence="1">
    <location>
        <begin position="261"/>
        <end position="372"/>
    </location>
</feature>
<feature type="region of interest" description="Disordered" evidence="1">
    <location>
        <begin position="248"/>
        <end position="488"/>
    </location>
</feature>
<feature type="compositionally biased region" description="Basic and acidic residues" evidence="1">
    <location>
        <begin position="387"/>
        <end position="401"/>
    </location>
</feature>
<evidence type="ECO:0000313" key="3">
    <source>
        <dbReference type="EMBL" id="QJH92518.1"/>
    </source>
</evidence>
<dbReference type="AlphaFoldDB" id="A0A6M3M997"/>
<gene>
    <name evidence="2" type="ORF">MM171A00102_0018</name>
    <name evidence="3" type="ORF">MM171B00096_0080</name>
</gene>
<accession>A0A6M3M997</accession>
<dbReference type="EMBL" id="MT143709">
    <property type="protein sequence ID" value="QJB01459.1"/>
    <property type="molecule type" value="Genomic_DNA"/>
</dbReference>
<proteinExistence type="predicted"/>
<protein>
    <submittedName>
        <fullName evidence="2">Uncharacterized protein</fullName>
    </submittedName>
</protein>
<organism evidence="2">
    <name type="scientific">viral metagenome</name>
    <dbReference type="NCBI Taxonomy" id="1070528"/>
    <lineage>
        <taxon>unclassified sequences</taxon>
        <taxon>metagenomes</taxon>
        <taxon>organismal metagenomes</taxon>
    </lineage>
</organism>
<dbReference type="EMBL" id="MT143896">
    <property type="protein sequence ID" value="QJH92518.1"/>
    <property type="molecule type" value="Genomic_DNA"/>
</dbReference>
<feature type="compositionally biased region" description="Polar residues" evidence="1">
    <location>
        <begin position="465"/>
        <end position="476"/>
    </location>
</feature>